<organism evidence="1 2">
    <name type="scientific">Macroventuria anomochaeta</name>
    <dbReference type="NCBI Taxonomy" id="301207"/>
    <lineage>
        <taxon>Eukaryota</taxon>
        <taxon>Fungi</taxon>
        <taxon>Dikarya</taxon>
        <taxon>Ascomycota</taxon>
        <taxon>Pezizomycotina</taxon>
        <taxon>Dothideomycetes</taxon>
        <taxon>Pleosporomycetidae</taxon>
        <taxon>Pleosporales</taxon>
        <taxon>Pleosporineae</taxon>
        <taxon>Didymellaceae</taxon>
        <taxon>Macroventuria</taxon>
    </lineage>
</organism>
<dbReference type="EMBL" id="MU006729">
    <property type="protein sequence ID" value="KAF2624717.1"/>
    <property type="molecule type" value="Genomic_DNA"/>
</dbReference>
<gene>
    <name evidence="1" type="ORF">BU25DRAFT_132789</name>
</gene>
<accession>A0ACB6RTV0</accession>
<protein>
    <submittedName>
        <fullName evidence="1">Uncharacterized protein</fullName>
    </submittedName>
</protein>
<sequence length="242" mass="28118">MANPPSSQLPRYLQLTISATNLPFLAIAYLWTLVLCATRSVWHLLCHTCRENWVFLCIFYLHLWQTFKDLPPIRPVARHWRGIVATLLFAGCAAPAGLILHASILLFRLDWENWKDERRTEIVQHLAFFVVTCAPACTVLSAASTAAYFMWKQRKHGQYQASMRKLGRGYWADPRDLEDWRKWKSRKDAVDRLKAWEATNDRRNFIVDVLCVGCGIVKAGLSRRCKMCGAYDEKYVRRQKIL</sequence>
<name>A0ACB6RTV0_9PLEO</name>
<evidence type="ECO:0000313" key="2">
    <source>
        <dbReference type="Proteomes" id="UP000799754"/>
    </source>
</evidence>
<comment type="caution">
    <text evidence="1">The sequence shown here is derived from an EMBL/GenBank/DDBJ whole genome shotgun (WGS) entry which is preliminary data.</text>
</comment>
<evidence type="ECO:0000313" key="1">
    <source>
        <dbReference type="EMBL" id="KAF2624717.1"/>
    </source>
</evidence>
<proteinExistence type="predicted"/>
<reference evidence="1" key="1">
    <citation type="journal article" date="2020" name="Stud. Mycol.">
        <title>101 Dothideomycetes genomes: a test case for predicting lifestyles and emergence of pathogens.</title>
        <authorList>
            <person name="Haridas S."/>
            <person name="Albert R."/>
            <person name="Binder M."/>
            <person name="Bloem J."/>
            <person name="Labutti K."/>
            <person name="Salamov A."/>
            <person name="Andreopoulos B."/>
            <person name="Baker S."/>
            <person name="Barry K."/>
            <person name="Bills G."/>
            <person name="Bluhm B."/>
            <person name="Cannon C."/>
            <person name="Castanera R."/>
            <person name="Culley D."/>
            <person name="Daum C."/>
            <person name="Ezra D."/>
            <person name="Gonzalez J."/>
            <person name="Henrissat B."/>
            <person name="Kuo A."/>
            <person name="Liang C."/>
            <person name="Lipzen A."/>
            <person name="Lutzoni F."/>
            <person name="Magnuson J."/>
            <person name="Mondo S."/>
            <person name="Nolan M."/>
            <person name="Ohm R."/>
            <person name="Pangilinan J."/>
            <person name="Park H.-J."/>
            <person name="Ramirez L."/>
            <person name="Alfaro M."/>
            <person name="Sun H."/>
            <person name="Tritt A."/>
            <person name="Yoshinaga Y."/>
            <person name="Zwiers L.-H."/>
            <person name="Turgeon B."/>
            <person name="Goodwin S."/>
            <person name="Spatafora J."/>
            <person name="Crous P."/>
            <person name="Grigoriev I."/>
        </authorList>
    </citation>
    <scope>NUCLEOTIDE SEQUENCE</scope>
    <source>
        <strain evidence="1">CBS 525.71</strain>
    </source>
</reference>
<dbReference type="Proteomes" id="UP000799754">
    <property type="component" value="Unassembled WGS sequence"/>
</dbReference>
<keyword evidence="2" id="KW-1185">Reference proteome</keyword>